<dbReference type="EMBL" id="JEMA01000361">
    <property type="protein sequence ID" value="KYF71081.1"/>
    <property type="molecule type" value="Genomic_DNA"/>
</dbReference>
<dbReference type="InterPro" id="IPR050955">
    <property type="entry name" value="Plant_Biomass_Hydrol_Est"/>
</dbReference>
<evidence type="ECO:0000256" key="1">
    <source>
        <dbReference type="ARBA" id="ARBA00022729"/>
    </source>
</evidence>
<dbReference type="Pfam" id="PF10503">
    <property type="entry name" value="Esterase_PHB"/>
    <property type="match status" value="1"/>
</dbReference>
<dbReference type="RefSeq" id="WP_061607166.1">
    <property type="nucleotide sequence ID" value="NZ_JEMA01000361.1"/>
</dbReference>
<comment type="caution">
    <text evidence="5">The sequence shown here is derived from an EMBL/GenBank/DDBJ whole genome shotgun (WGS) entry which is preliminary data.</text>
</comment>
<dbReference type="OrthoDB" id="9767239at2"/>
<accession>A0A150QSW5</accession>
<feature type="region of interest" description="Disordered" evidence="3">
    <location>
        <begin position="375"/>
        <end position="412"/>
    </location>
</feature>
<evidence type="ECO:0000313" key="5">
    <source>
        <dbReference type="EMBL" id="KYF71081.1"/>
    </source>
</evidence>
<feature type="chain" id="PRO_5007567254" evidence="4">
    <location>
        <begin position="27"/>
        <end position="445"/>
    </location>
</feature>
<evidence type="ECO:0000313" key="6">
    <source>
        <dbReference type="Proteomes" id="UP000075260"/>
    </source>
</evidence>
<sequence>MDQFQRHLLGFASVSLALLAALPARGASLQKVDQSEWGVDGLPSYVNLYIYVPDTLAARPPIVVAPHHCQGTGPGTFSEMSSLVSIANTSGFIMIFPEATGQNCWDAGSTRSLKHGGGGDTGAIVQMVKYALAKYDGDAGRVYSVGGSSGGIMTEALLGVYPDVFMAGVSLMGVPCGCWAEGYNDVTGTGSTAQWSGPCGGGNVTKTGQQWGDLVRSYYPGYTGHRPRLQHWHGTADTILSYKNMAEDVKEWTNLLGLSETPSGTDTPKAGTTRQFWESSCGYTVFEAFSMDGVGHAVPFDGPAVAAYFGLDKASAQDPETAACPGAVPGGDDTGGAGGAAGTGGAGGAATTGGAGGAAATGGAGGVMESGAGGSVGSGGAMDAGSGGANGEGASSGTGGSTSGGSSSSGCSCALGNDAGDSGAQAGLLLAALGLLLGRSKRRPR</sequence>
<dbReference type="PANTHER" id="PTHR43037">
    <property type="entry name" value="UNNAMED PRODUCT-RELATED"/>
    <property type="match status" value="1"/>
</dbReference>
<feature type="compositionally biased region" description="Gly residues" evidence="3">
    <location>
        <begin position="375"/>
        <end position="403"/>
    </location>
</feature>
<reference evidence="5 6" key="1">
    <citation type="submission" date="2014-02" db="EMBL/GenBank/DDBJ databases">
        <title>The small core and large imbalanced accessory genome model reveals a collaborative survival strategy of Sorangium cellulosum strains in nature.</title>
        <authorList>
            <person name="Han K."/>
            <person name="Peng R."/>
            <person name="Blom J."/>
            <person name="Li Y.-Z."/>
        </authorList>
    </citation>
    <scope>NUCLEOTIDE SEQUENCE [LARGE SCALE GENOMIC DNA]</scope>
    <source>
        <strain evidence="5 6">So0008-312</strain>
    </source>
</reference>
<organism evidence="5 6">
    <name type="scientific">Sorangium cellulosum</name>
    <name type="common">Polyangium cellulosum</name>
    <dbReference type="NCBI Taxonomy" id="56"/>
    <lineage>
        <taxon>Bacteria</taxon>
        <taxon>Pseudomonadati</taxon>
        <taxon>Myxococcota</taxon>
        <taxon>Polyangia</taxon>
        <taxon>Polyangiales</taxon>
        <taxon>Polyangiaceae</taxon>
        <taxon>Sorangium</taxon>
    </lineage>
</organism>
<dbReference type="GO" id="GO:0016787">
    <property type="term" value="F:hydrolase activity"/>
    <property type="evidence" value="ECO:0007669"/>
    <property type="project" value="UniProtKB-KW"/>
</dbReference>
<name>A0A150QSW5_SORCE</name>
<dbReference type="Proteomes" id="UP000075260">
    <property type="component" value="Unassembled WGS sequence"/>
</dbReference>
<dbReference type="InterPro" id="IPR029058">
    <property type="entry name" value="AB_hydrolase_fold"/>
</dbReference>
<evidence type="ECO:0000256" key="2">
    <source>
        <dbReference type="ARBA" id="ARBA00022801"/>
    </source>
</evidence>
<dbReference type="Gene3D" id="3.40.50.1820">
    <property type="entry name" value="alpha/beta hydrolase"/>
    <property type="match status" value="1"/>
</dbReference>
<proteinExistence type="predicted"/>
<keyword evidence="2" id="KW-0378">Hydrolase</keyword>
<dbReference type="InterPro" id="IPR010126">
    <property type="entry name" value="Esterase_phb"/>
</dbReference>
<dbReference type="PANTHER" id="PTHR43037:SF5">
    <property type="entry name" value="FERULOYL ESTERASE"/>
    <property type="match status" value="1"/>
</dbReference>
<feature type="signal peptide" evidence="4">
    <location>
        <begin position="1"/>
        <end position="26"/>
    </location>
</feature>
<evidence type="ECO:0000256" key="4">
    <source>
        <dbReference type="SAM" id="SignalP"/>
    </source>
</evidence>
<dbReference type="SUPFAM" id="SSF53474">
    <property type="entry name" value="alpha/beta-Hydrolases"/>
    <property type="match status" value="1"/>
</dbReference>
<feature type="region of interest" description="Disordered" evidence="3">
    <location>
        <begin position="339"/>
        <end position="362"/>
    </location>
</feature>
<evidence type="ECO:0000256" key="3">
    <source>
        <dbReference type="SAM" id="MobiDB-lite"/>
    </source>
</evidence>
<dbReference type="GO" id="GO:0005576">
    <property type="term" value="C:extracellular region"/>
    <property type="evidence" value="ECO:0007669"/>
    <property type="project" value="InterPro"/>
</dbReference>
<dbReference type="AlphaFoldDB" id="A0A150QSW5"/>
<protein>
    <submittedName>
        <fullName evidence="5">Esterase</fullName>
    </submittedName>
</protein>
<gene>
    <name evidence="5" type="ORF">BE15_37410</name>
</gene>
<keyword evidence="1 4" id="KW-0732">Signal</keyword>